<accession>A0ABW2GMR9</accession>
<evidence type="ECO:0000313" key="2">
    <source>
        <dbReference type="EMBL" id="MFC7221276.1"/>
    </source>
</evidence>
<feature type="region of interest" description="Disordered" evidence="1">
    <location>
        <begin position="35"/>
        <end position="162"/>
    </location>
</feature>
<organism evidence="2 3">
    <name type="scientific">Streptomyces polyrhachis</name>
    <dbReference type="NCBI Taxonomy" id="1282885"/>
    <lineage>
        <taxon>Bacteria</taxon>
        <taxon>Bacillati</taxon>
        <taxon>Actinomycetota</taxon>
        <taxon>Actinomycetes</taxon>
        <taxon>Kitasatosporales</taxon>
        <taxon>Streptomycetaceae</taxon>
        <taxon>Streptomyces</taxon>
    </lineage>
</organism>
<evidence type="ECO:0000256" key="1">
    <source>
        <dbReference type="SAM" id="MobiDB-lite"/>
    </source>
</evidence>
<proteinExistence type="predicted"/>
<protein>
    <submittedName>
        <fullName evidence="2">Uncharacterized protein</fullName>
    </submittedName>
</protein>
<evidence type="ECO:0000313" key="3">
    <source>
        <dbReference type="Proteomes" id="UP001596413"/>
    </source>
</evidence>
<dbReference type="EMBL" id="JBHSZO010000058">
    <property type="protein sequence ID" value="MFC7221276.1"/>
    <property type="molecule type" value="Genomic_DNA"/>
</dbReference>
<feature type="compositionally biased region" description="Low complexity" evidence="1">
    <location>
        <begin position="99"/>
        <end position="117"/>
    </location>
</feature>
<dbReference type="Proteomes" id="UP001596413">
    <property type="component" value="Unassembled WGS sequence"/>
</dbReference>
<comment type="caution">
    <text evidence="2">The sequence shown here is derived from an EMBL/GenBank/DDBJ whole genome shotgun (WGS) entry which is preliminary data.</text>
</comment>
<reference evidence="3" key="1">
    <citation type="journal article" date="2019" name="Int. J. Syst. Evol. Microbiol.">
        <title>The Global Catalogue of Microorganisms (GCM) 10K type strain sequencing project: providing services to taxonomists for standard genome sequencing and annotation.</title>
        <authorList>
            <consortium name="The Broad Institute Genomics Platform"/>
            <consortium name="The Broad Institute Genome Sequencing Center for Infectious Disease"/>
            <person name="Wu L."/>
            <person name="Ma J."/>
        </authorList>
    </citation>
    <scope>NUCLEOTIDE SEQUENCE [LARGE SCALE GENOMIC DNA]</scope>
    <source>
        <strain evidence="3">CGMCC 1.13681</strain>
    </source>
</reference>
<feature type="compositionally biased region" description="Pro residues" evidence="1">
    <location>
        <begin position="123"/>
        <end position="142"/>
    </location>
</feature>
<name>A0ABW2GMR9_9ACTN</name>
<gene>
    <name evidence="2" type="ORF">ACFQLX_24385</name>
</gene>
<keyword evidence="3" id="KW-1185">Reference proteome</keyword>
<sequence>RGWRRRAPIEALMPLKLARYGVPLAQTSAEGLAAAGIDVPQPSPVLQQQPQPALDPAPAPTPAEPPEPARPLLPAQRSEPPLFRSYEPASRPDDPEPVGSPASAAGAGRRSLGTGRANGHRPAPVPQFMAPPPLPEPEPYPEAPFEDDDLHAGDDDPRGSLPDDIPLEDAYYGAFLNYLRQVGVYPSPTQFALYLQDHHGVQVNGNSLWNHIQEFRQRYEESQTG</sequence>
<feature type="non-terminal residue" evidence="2">
    <location>
        <position position="1"/>
    </location>
</feature>
<feature type="compositionally biased region" description="Pro residues" evidence="1">
    <location>
        <begin position="53"/>
        <end position="71"/>
    </location>
</feature>